<name>A0A8T2V6T5_CERRI</name>
<dbReference type="OrthoDB" id="38968at2759"/>
<dbReference type="Pfam" id="PF14249">
    <property type="entry name" value="Tocopherol_cycl"/>
    <property type="match status" value="1"/>
</dbReference>
<gene>
    <name evidence="2" type="ORF">KP509_02G019700</name>
</gene>
<evidence type="ECO:0008006" key="4">
    <source>
        <dbReference type="Google" id="ProtNLM"/>
    </source>
</evidence>
<dbReference type="InterPro" id="IPR025893">
    <property type="entry name" value="Tocopherol_cyclase"/>
</dbReference>
<dbReference type="GO" id="GO:0009976">
    <property type="term" value="F:tocopherol cyclase activity"/>
    <property type="evidence" value="ECO:0007669"/>
    <property type="project" value="InterPro"/>
</dbReference>
<dbReference type="AlphaFoldDB" id="A0A8T2V6T5"/>
<evidence type="ECO:0000256" key="1">
    <source>
        <dbReference type="SAM" id="MobiDB-lite"/>
    </source>
</evidence>
<feature type="region of interest" description="Disordered" evidence="1">
    <location>
        <begin position="69"/>
        <end position="92"/>
    </location>
</feature>
<keyword evidence="3" id="KW-1185">Reference proteome</keyword>
<organism evidence="2 3">
    <name type="scientific">Ceratopteris richardii</name>
    <name type="common">Triangle waterfern</name>
    <dbReference type="NCBI Taxonomy" id="49495"/>
    <lineage>
        <taxon>Eukaryota</taxon>
        <taxon>Viridiplantae</taxon>
        <taxon>Streptophyta</taxon>
        <taxon>Embryophyta</taxon>
        <taxon>Tracheophyta</taxon>
        <taxon>Polypodiopsida</taxon>
        <taxon>Polypodiidae</taxon>
        <taxon>Polypodiales</taxon>
        <taxon>Pteridineae</taxon>
        <taxon>Pteridaceae</taxon>
        <taxon>Parkerioideae</taxon>
        <taxon>Ceratopteris</taxon>
    </lineage>
</organism>
<sequence length="519" mass="57648">MFTACMFPPLSIISTNDRALFHINGLSSLGASQSFNSHSCLPSICRDGVLTFPSSIGIMASFLSNGNAPASDASTSEKQNQLPRSSSLSDCSTVVASPATPTVVPSRQLRTPHSGYHFDGSKRRFFEGWYLKLSIPEEKTSFAFIYSIEDPAFSGTLSEYDQREYGPRFPGAGAQVMEGENNYLFQCSSDTNMFWASKHELALGNTFVAHPGKSPPQGIISNEEFSARVEQGYQVSPVWHQGLLHDSGRFSNGKTMKSIRWAYSTRPIFGWGDVLATQKATAGWLAVLPVFEPHWQVCMAGGLSTGWIECGDRRFEFQDVPSYVEKNWGGTFPKKWFWGQCNAFNDSPSHVSLTIAGGRRYLPLTRSYEEVGLVGVHYEGKFYEFAPWKGPVEWEIRPWGYWHMKAWNTQYEVELIGTTKNSGCSILCPTESGMNFLCRDTFFGDMKLELWERTSTGTKGEVILSVTSDMAALEVGGGPWDSVWNHRSESSRVAKALLGLPIDVASLFSWFPSRTPPGL</sequence>
<dbReference type="PANTHER" id="PTHR35309:SF2">
    <property type="entry name" value="TOCOPHEROL CYCLASE, CHLOROPLASTIC"/>
    <property type="match status" value="1"/>
</dbReference>
<accession>A0A8T2V6T5</accession>
<evidence type="ECO:0000313" key="2">
    <source>
        <dbReference type="EMBL" id="KAH7443102.1"/>
    </source>
</evidence>
<reference evidence="2" key="1">
    <citation type="submission" date="2021-08" db="EMBL/GenBank/DDBJ databases">
        <title>WGS assembly of Ceratopteris richardii.</title>
        <authorList>
            <person name="Marchant D.B."/>
            <person name="Chen G."/>
            <person name="Jenkins J."/>
            <person name="Shu S."/>
            <person name="Leebens-Mack J."/>
            <person name="Grimwood J."/>
            <person name="Schmutz J."/>
            <person name="Soltis P."/>
            <person name="Soltis D."/>
            <person name="Chen Z.-H."/>
        </authorList>
    </citation>
    <scope>NUCLEOTIDE SEQUENCE</scope>
    <source>
        <strain evidence="2">Whitten #5841</strain>
        <tissue evidence="2">Leaf</tissue>
    </source>
</reference>
<evidence type="ECO:0000313" key="3">
    <source>
        <dbReference type="Proteomes" id="UP000825935"/>
    </source>
</evidence>
<feature type="compositionally biased region" description="Polar residues" evidence="1">
    <location>
        <begin position="69"/>
        <end position="91"/>
    </location>
</feature>
<dbReference type="PANTHER" id="PTHR35309">
    <property type="match status" value="1"/>
</dbReference>
<dbReference type="EMBL" id="CM035407">
    <property type="protein sequence ID" value="KAH7443102.1"/>
    <property type="molecule type" value="Genomic_DNA"/>
</dbReference>
<protein>
    <recommendedName>
        <fullName evidence="4">Tocopherol cyclase</fullName>
    </recommendedName>
</protein>
<comment type="caution">
    <text evidence="2">The sequence shown here is derived from an EMBL/GenBank/DDBJ whole genome shotgun (WGS) entry which is preliminary data.</text>
</comment>
<dbReference type="Proteomes" id="UP000825935">
    <property type="component" value="Chromosome 2"/>
</dbReference>
<proteinExistence type="predicted"/>